<evidence type="ECO:0000256" key="1">
    <source>
        <dbReference type="ARBA" id="ARBA00023242"/>
    </source>
</evidence>
<dbReference type="GeneID" id="19247121"/>
<proteinExistence type="predicted"/>
<dbReference type="OMA" id="DCHYEAN"/>
<evidence type="ECO:0000259" key="2">
    <source>
        <dbReference type="Pfam" id="PF04082"/>
    </source>
</evidence>
<accession>E9DYW2</accession>
<dbReference type="InterPro" id="IPR007219">
    <property type="entry name" value="XnlR_reg_dom"/>
</dbReference>
<dbReference type="eggNOG" id="ENOG502SP7J">
    <property type="taxonomic scope" value="Eukaryota"/>
</dbReference>
<gene>
    <name evidence="3" type="ORF">MAC_02810</name>
</gene>
<dbReference type="FunCoup" id="E9DYW2">
    <property type="interactions" value="34"/>
</dbReference>
<dbReference type="Pfam" id="PF04082">
    <property type="entry name" value="Fungal_trans"/>
    <property type="match status" value="1"/>
</dbReference>
<dbReference type="HOGENOM" id="CLU_007003_8_3_1"/>
<sequence length="651" mass="73258">MMNSQQPLGEGELPICPRPSLYAPSAPSNAQGNWSAPASAFIRPKRAMISVACQNCRRRKAKVSWQTSPCTGFEIRVRGESCSYELDRGKALTSVLKQKRDDLMSENGQYRELFKLLCTKPKGEALELFRRIRESGEPFILLESVRQAEVLLPNPSPAETYCKYQLERLDRLALDGSIIKVPARPWTIVAGDGLVSELITNLFHFNGTYLLPVLEKDVFIEDMKSGHVIGSRYCTPFLVNAICAVESNFSERAKQFGVLARQNLSDRFFEEAKGLYEREQGRASIPNIIALVLMYIAMAIKGKDRISRIYLYTAYALLSRLSLEQKFQALESRPGSQKEKCIISRVLWGLYIVESRVAFYYSHPSILPAPKVPKPPDEFSTANMDVLGRLHDEATGAVPLVPGINTINCNLTELWNELMQYICGGAVKGSDADLRNRKSFYCKLLAYVAQLPPRFHCRSNMTPETCMMRMHETEIVFTILRDVPLDTPFHNLYDLPGTTARDILRRRCVADVELIRFYMCKWQPLGGLAYRHVHICMHTLIPLLDDPATHPAFSTACMIAQQCTMRMKVMGYLLQGIQAFAWAMGKTIPESARPFLQGWGAEAIEPDLPVSFVLAQPDDVKQALARDSGSLLEEVEGQLGSLIELWARLGQ</sequence>
<evidence type="ECO:0000313" key="3">
    <source>
        <dbReference type="EMBL" id="EFY91139.1"/>
    </source>
</evidence>
<dbReference type="GO" id="GO:0006351">
    <property type="term" value="P:DNA-templated transcription"/>
    <property type="evidence" value="ECO:0007669"/>
    <property type="project" value="InterPro"/>
</dbReference>
<feature type="domain" description="Xylanolytic transcriptional activator regulatory" evidence="2">
    <location>
        <begin position="210"/>
        <end position="369"/>
    </location>
</feature>
<dbReference type="CDD" id="cd12148">
    <property type="entry name" value="fungal_TF_MHR"/>
    <property type="match status" value="1"/>
</dbReference>
<name>E9DYW2_METAQ</name>
<dbReference type="InterPro" id="IPR053187">
    <property type="entry name" value="Notoamide_regulator"/>
</dbReference>
<dbReference type="OrthoDB" id="2943660at2759"/>
<dbReference type="PANTHER" id="PTHR47256">
    <property type="entry name" value="ZN(II)2CYS6 TRANSCRIPTION FACTOR (EUROFUNG)-RELATED"/>
    <property type="match status" value="1"/>
</dbReference>
<keyword evidence="4" id="KW-1185">Reference proteome</keyword>
<keyword evidence="1" id="KW-0539">Nucleus</keyword>
<dbReference type="Proteomes" id="UP000002499">
    <property type="component" value="Unassembled WGS sequence"/>
</dbReference>
<evidence type="ECO:0000313" key="4">
    <source>
        <dbReference type="Proteomes" id="UP000002499"/>
    </source>
</evidence>
<dbReference type="GO" id="GO:0003677">
    <property type="term" value="F:DNA binding"/>
    <property type="evidence" value="ECO:0007669"/>
    <property type="project" value="InterPro"/>
</dbReference>
<dbReference type="EMBL" id="GL698484">
    <property type="protein sequence ID" value="EFY91139.1"/>
    <property type="molecule type" value="Genomic_DNA"/>
</dbReference>
<organism evidence="4">
    <name type="scientific">Metarhizium acridum (strain CQMa 102)</name>
    <dbReference type="NCBI Taxonomy" id="655827"/>
    <lineage>
        <taxon>Eukaryota</taxon>
        <taxon>Fungi</taxon>
        <taxon>Dikarya</taxon>
        <taxon>Ascomycota</taxon>
        <taxon>Pezizomycotina</taxon>
        <taxon>Sordariomycetes</taxon>
        <taxon>Hypocreomycetidae</taxon>
        <taxon>Hypocreales</taxon>
        <taxon>Clavicipitaceae</taxon>
        <taxon>Metarhizium</taxon>
    </lineage>
</organism>
<dbReference type="InParanoid" id="E9DYW2"/>
<dbReference type="GO" id="GO:0008270">
    <property type="term" value="F:zinc ion binding"/>
    <property type="evidence" value="ECO:0007669"/>
    <property type="project" value="InterPro"/>
</dbReference>
<reference evidence="3 4" key="1">
    <citation type="journal article" date="2011" name="PLoS Genet.">
        <title>Genome sequencing and comparative transcriptomics of the model entomopathogenic fungi Metarhizium anisopliae and M. acridum.</title>
        <authorList>
            <person name="Gao Q."/>
            <person name="Jin K."/>
            <person name="Ying S.H."/>
            <person name="Zhang Y."/>
            <person name="Xiao G."/>
            <person name="Shang Y."/>
            <person name="Duan Z."/>
            <person name="Hu X."/>
            <person name="Xie X.Q."/>
            <person name="Zhou G."/>
            <person name="Peng G."/>
            <person name="Luo Z."/>
            <person name="Huang W."/>
            <person name="Wang B."/>
            <person name="Fang W."/>
            <person name="Wang S."/>
            <person name="Zhong Y."/>
            <person name="Ma L.J."/>
            <person name="St Leger R.J."/>
            <person name="Zhao G.P."/>
            <person name="Pei Y."/>
            <person name="Feng M.G."/>
            <person name="Xia Y."/>
            <person name="Wang C."/>
        </authorList>
    </citation>
    <scope>NUCLEOTIDE SEQUENCE [LARGE SCALE GENOMIC DNA]</scope>
    <source>
        <strain evidence="3 4">CQMa 102</strain>
    </source>
</reference>
<dbReference type="KEGG" id="maw:19247121"/>
<dbReference type="AlphaFoldDB" id="E9DYW2"/>
<dbReference type="PANTHER" id="PTHR47256:SF1">
    <property type="entry name" value="ZN(II)2CYS6 TRANSCRIPTION FACTOR (EUROFUNG)"/>
    <property type="match status" value="1"/>
</dbReference>
<dbReference type="STRING" id="655827.E9DYW2"/>
<protein>
    <submittedName>
        <fullName evidence="3">C6 transcription factor, putative</fullName>
    </submittedName>
</protein>